<accession>A0A0E9UFA2</accession>
<dbReference type="EMBL" id="GBXM01044038">
    <property type="protein sequence ID" value="JAH64539.1"/>
    <property type="molecule type" value="Transcribed_RNA"/>
</dbReference>
<evidence type="ECO:0000313" key="1">
    <source>
        <dbReference type="EMBL" id="JAH64539.1"/>
    </source>
</evidence>
<protein>
    <submittedName>
        <fullName evidence="1">Uncharacterized protein</fullName>
    </submittedName>
</protein>
<dbReference type="AlphaFoldDB" id="A0A0E9UFA2"/>
<sequence length="22" mass="2513">MLLYRATCTAFCIHSINYTAGY</sequence>
<proteinExistence type="predicted"/>
<reference evidence="1" key="1">
    <citation type="submission" date="2014-11" db="EMBL/GenBank/DDBJ databases">
        <authorList>
            <person name="Amaro Gonzalez C."/>
        </authorList>
    </citation>
    <scope>NUCLEOTIDE SEQUENCE</scope>
</reference>
<name>A0A0E9UFA2_ANGAN</name>
<reference evidence="1" key="2">
    <citation type="journal article" date="2015" name="Fish Shellfish Immunol.">
        <title>Early steps in the European eel (Anguilla anguilla)-Vibrio vulnificus interaction in the gills: Role of the RtxA13 toxin.</title>
        <authorList>
            <person name="Callol A."/>
            <person name="Pajuelo D."/>
            <person name="Ebbesson L."/>
            <person name="Teles M."/>
            <person name="MacKenzie S."/>
            <person name="Amaro C."/>
        </authorList>
    </citation>
    <scope>NUCLEOTIDE SEQUENCE</scope>
</reference>
<organism evidence="1">
    <name type="scientific">Anguilla anguilla</name>
    <name type="common">European freshwater eel</name>
    <name type="synonym">Muraena anguilla</name>
    <dbReference type="NCBI Taxonomy" id="7936"/>
    <lineage>
        <taxon>Eukaryota</taxon>
        <taxon>Metazoa</taxon>
        <taxon>Chordata</taxon>
        <taxon>Craniata</taxon>
        <taxon>Vertebrata</taxon>
        <taxon>Euteleostomi</taxon>
        <taxon>Actinopterygii</taxon>
        <taxon>Neopterygii</taxon>
        <taxon>Teleostei</taxon>
        <taxon>Anguilliformes</taxon>
        <taxon>Anguillidae</taxon>
        <taxon>Anguilla</taxon>
    </lineage>
</organism>